<evidence type="ECO:0000313" key="2">
    <source>
        <dbReference type="Proteomes" id="UP000028839"/>
    </source>
</evidence>
<organism evidence="1 2">
    <name type="scientific">Nitrosococcus oceani C-27</name>
    <dbReference type="NCBI Taxonomy" id="314279"/>
    <lineage>
        <taxon>Bacteria</taxon>
        <taxon>Pseudomonadati</taxon>
        <taxon>Pseudomonadota</taxon>
        <taxon>Gammaproteobacteria</taxon>
        <taxon>Chromatiales</taxon>
        <taxon>Chromatiaceae</taxon>
        <taxon>Nitrosococcus</taxon>
    </lineage>
</organism>
<protein>
    <submittedName>
        <fullName evidence="1">Uncharacterized protein</fullName>
    </submittedName>
</protein>
<comment type="caution">
    <text evidence="1">The sequence shown here is derived from an EMBL/GenBank/DDBJ whole genome shotgun (WGS) entry which is preliminary data.</text>
</comment>
<gene>
    <name evidence="1" type="ORF">IB75_11745</name>
</gene>
<reference evidence="1 2" key="1">
    <citation type="submission" date="2014-07" db="EMBL/GenBank/DDBJ databases">
        <title>Comparative analysis of Nitrosococcus oceani genome inventories of strains from Pacific and Atlantic gyres.</title>
        <authorList>
            <person name="Lim C.K."/>
            <person name="Wang L."/>
            <person name="Sayavedra-Soto L.A."/>
            <person name="Klotz M.G."/>
        </authorList>
    </citation>
    <scope>NUCLEOTIDE SEQUENCE [LARGE SCALE GENOMIC DNA]</scope>
    <source>
        <strain evidence="1 2">C-27</strain>
    </source>
</reference>
<dbReference type="Proteomes" id="UP000028839">
    <property type="component" value="Unassembled WGS sequence"/>
</dbReference>
<dbReference type="EMBL" id="JPGN01000070">
    <property type="protein sequence ID" value="KFI18964.1"/>
    <property type="molecule type" value="Genomic_DNA"/>
</dbReference>
<name>A0A0E2Z0D1_9GAMM</name>
<evidence type="ECO:0000313" key="1">
    <source>
        <dbReference type="EMBL" id="KFI18964.1"/>
    </source>
</evidence>
<dbReference type="AlphaFoldDB" id="A0A0E2Z0D1"/>
<sequence>MIVLALAVLLDAFHVNDEASLVSITMLRQIRIEKPYFNIGGATTEDFGSSSSTKKQGIT</sequence>
<dbReference type="HOGENOM" id="CLU_2955906_0_0_6"/>
<accession>A0A0E2Z0D1</accession>
<proteinExistence type="predicted"/>